<dbReference type="AlphaFoldDB" id="A0A2H5XCU9"/>
<evidence type="ECO:0000256" key="1">
    <source>
        <dbReference type="ARBA" id="ARBA00004413"/>
    </source>
</evidence>
<evidence type="ECO:0000256" key="10">
    <source>
        <dbReference type="ARBA" id="ARBA00023225"/>
    </source>
</evidence>
<evidence type="ECO:0000256" key="9">
    <source>
        <dbReference type="ARBA" id="ARBA00023136"/>
    </source>
</evidence>
<protein>
    <recommendedName>
        <fullName evidence="3">Flagellar FliJ protein</fullName>
    </recommendedName>
</protein>
<evidence type="ECO:0000256" key="2">
    <source>
        <dbReference type="ARBA" id="ARBA00010004"/>
    </source>
</evidence>
<name>A0A2H5XCU9_9BACT</name>
<keyword evidence="9" id="KW-0472">Membrane</keyword>
<keyword evidence="6" id="KW-0145">Chemotaxis</keyword>
<evidence type="ECO:0000313" key="13">
    <source>
        <dbReference type="Proteomes" id="UP000236173"/>
    </source>
</evidence>
<dbReference type="GO" id="GO:0071973">
    <property type="term" value="P:bacterial-type flagellum-dependent cell motility"/>
    <property type="evidence" value="ECO:0007669"/>
    <property type="project" value="InterPro"/>
</dbReference>
<feature type="coiled-coil region" evidence="11">
    <location>
        <begin position="19"/>
        <end position="46"/>
    </location>
</feature>
<keyword evidence="4" id="KW-0813">Transport</keyword>
<comment type="subcellular location">
    <subcellularLocation>
        <location evidence="1">Cell membrane</location>
        <topology evidence="1">Peripheral membrane protein</topology>
        <orientation evidence="1">Cytoplasmic side</orientation>
    </subcellularLocation>
</comment>
<keyword evidence="10" id="KW-1006">Bacterial flagellum protein export</keyword>
<proteinExistence type="inferred from homology"/>
<dbReference type="GO" id="GO:0005886">
    <property type="term" value="C:plasma membrane"/>
    <property type="evidence" value="ECO:0007669"/>
    <property type="project" value="UniProtKB-SubCell"/>
</dbReference>
<evidence type="ECO:0000256" key="5">
    <source>
        <dbReference type="ARBA" id="ARBA00022475"/>
    </source>
</evidence>
<dbReference type="Gene3D" id="1.10.287.1700">
    <property type="match status" value="1"/>
</dbReference>
<evidence type="ECO:0000313" key="12">
    <source>
        <dbReference type="EMBL" id="GBC98994.1"/>
    </source>
</evidence>
<comment type="caution">
    <text evidence="12">The sequence shown here is derived from an EMBL/GenBank/DDBJ whole genome shotgun (WGS) entry which is preliminary data.</text>
</comment>
<dbReference type="Pfam" id="PF02050">
    <property type="entry name" value="FliJ"/>
    <property type="match status" value="1"/>
</dbReference>
<gene>
    <name evidence="12" type="ORF">HRbin17_01515</name>
</gene>
<evidence type="ECO:0000256" key="4">
    <source>
        <dbReference type="ARBA" id="ARBA00022448"/>
    </source>
</evidence>
<dbReference type="GO" id="GO:0015031">
    <property type="term" value="P:protein transport"/>
    <property type="evidence" value="ECO:0007669"/>
    <property type="project" value="UniProtKB-KW"/>
</dbReference>
<dbReference type="GO" id="GO:0009288">
    <property type="term" value="C:bacterial-type flagellum"/>
    <property type="evidence" value="ECO:0007669"/>
    <property type="project" value="InterPro"/>
</dbReference>
<accession>A0A2H5XCU9</accession>
<reference evidence="13" key="1">
    <citation type="submission" date="2017-09" db="EMBL/GenBank/DDBJ databases">
        <title>Metaegenomics of thermophilic ammonia-oxidizing enrichment culture.</title>
        <authorList>
            <person name="Kato S."/>
            <person name="Suzuki K."/>
        </authorList>
    </citation>
    <scope>NUCLEOTIDE SEQUENCE [LARGE SCALE GENOMIC DNA]</scope>
</reference>
<keyword evidence="11" id="KW-0175">Coiled coil</keyword>
<evidence type="ECO:0000256" key="7">
    <source>
        <dbReference type="ARBA" id="ARBA00022795"/>
    </source>
</evidence>
<keyword evidence="8" id="KW-0653">Protein transport</keyword>
<sequence length="151" mass="17654">MRRFRFALDGVLQVRRVEEQQAERQLQLAQARLRQAEEALTTIAEEHATAVTTLRQLLAEDADAHQILLAVRRLDVLEQRRALAQQQVAAAEAEVERRLQAYRECRQRRELLEELRQKAWRQWLTDALRAQQVQADERAMRDFAVAQSNGE</sequence>
<keyword evidence="7" id="KW-1005">Bacterial flagellum biogenesis</keyword>
<evidence type="ECO:0000256" key="11">
    <source>
        <dbReference type="SAM" id="Coils"/>
    </source>
</evidence>
<dbReference type="GO" id="GO:0006935">
    <property type="term" value="P:chemotaxis"/>
    <property type="evidence" value="ECO:0007669"/>
    <property type="project" value="UniProtKB-KW"/>
</dbReference>
<dbReference type="InterPro" id="IPR053716">
    <property type="entry name" value="Flag_assembly_chemotaxis_eff"/>
</dbReference>
<dbReference type="InterPro" id="IPR012823">
    <property type="entry name" value="Flagell_FliJ"/>
</dbReference>
<dbReference type="GO" id="GO:0044781">
    <property type="term" value="P:bacterial-type flagellum organization"/>
    <property type="evidence" value="ECO:0007669"/>
    <property type="project" value="UniProtKB-KW"/>
</dbReference>
<dbReference type="EMBL" id="BEHT01000019">
    <property type="protein sequence ID" value="GBC98994.1"/>
    <property type="molecule type" value="Genomic_DNA"/>
</dbReference>
<evidence type="ECO:0000256" key="8">
    <source>
        <dbReference type="ARBA" id="ARBA00022927"/>
    </source>
</evidence>
<evidence type="ECO:0000256" key="3">
    <source>
        <dbReference type="ARBA" id="ARBA00020392"/>
    </source>
</evidence>
<dbReference type="Proteomes" id="UP000236173">
    <property type="component" value="Unassembled WGS sequence"/>
</dbReference>
<comment type="similarity">
    <text evidence="2">Belongs to the FliJ family.</text>
</comment>
<evidence type="ECO:0000256" key="6">
    <source>
        <dbReference type="ARBA" id="ARBA00022500"/>
    </source>
</evidence>
<organism evidence="12 13">
    <name type="scientific">Candidatus Fervidibacter japonicus</name>
    <dbReference type="NCBI Taxonomy" id="2035412"/>
    <lineage>
        <taxon>Bacteria</taxon>
        <taxon>Candidatus Fervidibacterota</taxon>
        <taxon>Candidatus Fervidibacter</taxon>
    </lineage>
</organism>
<keyword evidence="5" id="KW-1003">Cell membrane</keyword>